<comment type="similarity">
    <text evidence="2 5">Belongs to the histone-like protein H-NS family.</text>
</comment>
<evidence type="ECO:0000256" key="6">
    <source>
        <dbReference type="SAM" id="Coils"/>
    </source>
</evidence>
<dbReference type="OrthoDB" id="6088948at2"/>
<dbReference type="GO" id="GO:0005829">
    <property type="term" value="C:cytosol"/>
    <property type="evidence" value="ECO:0007669"/>
    <property type="project" value="TreeGrafter"/>
</dbReference>
<evidence type="ECO:0000256" key="1">
    <source>
        <dbReference type="ARBA" id="ARBA00004453"/>
    </source>
</evidence>
<dbReference type="InterPro" id="IPR037150">
    <property type="entry name" value="H-NS_C_dom_sf"/>
</dbReference>
<dbReference type="InterPro" id="IPR027444">
    <property type="entry name" value="H-NS_C_dom"/>
</dbReference>
<dbReference type="RefSeq" id="WP_075609250.1">
    <property type="nucleotide sequence ID" value="NZ_CP052766.1"/>
</dbReference>
<dbReference type="GO" id="GO:0032993">
    <property type="term" value="C:protein-DNA complex"/>
    <property type="evidence" value="ECO:0007669"/>
    <property type="project" value="TreeGrafter"/>
</dbReference>
<keyword evidence="4 5" id="KW-0238">DNA-binding</keyword>
<feature type="domain" description="DNA-binding protein H-NS-like C-terminal" evidence="7">
    <location>
        <begin position="82"/>
        <end position="132"/>
    </location>
</feature>
<dbReference type="GO" id="GO:0003680">
    <property type="term" value="F:minor groove of adenine-thymine-rich DNA binding"/>
    <property type="evidence" value="ECO:0007669"/>
    <property type="project" value="TreeGrafter"/>
</dbReference>
<dbReference type="PANTHER" id="PTHR38097:SF2">
    <property type="entry name" value="DNA-BINDING PROTEIN STPA"/>
    <property type="match status" value="1"/>
</dbReference>
<dbReference type="GO" id="GO:0046983">
    <property type="term" value="F:protein dimerization activity"/>
    <property type="evidence" value="ECO:0007669"/>
    <property type="project" value="InterPro"/>
</dbReference>
<dbReference type="Gene3D" id="1.10.287.1050">
    <property type="entry name" value="H-NS histone-like proteins"/>
    <property type="match status" value="1"/>
</dbReference>
<dbReference type="GO" id="GO:0000976">
    <property type="term" value="F:transcription cis-regulatory region binding"/>
    <property type="evidence" value="ECO:0007669"/>
    <property type="project" value="TreeGrafter"/>
</dbReference>
<comment type="subcellular location">
    <subcellularLocation>
        <location evidence="1">Cytoplasm</location>
        <location evidence="1">Nucleoid</location>
    </subcellularLocation>
</comment>
<dbReference type="GO" id="GO:0001217">
    <property type="term" value="F:DNA-binding transcription repressor activity"/>
    <property type="evidence" value="ECO:0007669"/>
    <property type="project" value="TreeGrafter"/>
</dbReference>
<evidence type="ECO:0000256" key="5">
    <source>
        <dbReference type="PIRNR" id="PIRNR002096"/>
    </source>
</evidence>
<organism evidence="8 9">
    <name type="scientific">Alteromonas pelagimontana</name>
    <dbReference type="NCBI Taxonomy" id="1858656"/>
    <lineage>
        <taxon>Bacteria</taxon>
        <taxon>Pseudomonadati</taxon>
        <taxon>Pseudomonadota</taxon>
        <taxon>Gammaproteobacteria</taxon>
        <taxon>Alteromonadales</taxon>
        <taxon>Alteromonadaceae</taxon>
        <taxon>Alteromonas/Salinimonas group</taxon>
        <taxon>Alteromonas</taxon>
    </lineage>
</organism>
<dbReference type="Gene3D" id="4.10.430.10">
    <property type="entry name" value="Histone-like protein H-NS, C-terminal domain"/>
    <property type="match status" value="1"/>
</dbReference>
<keyword evidence="9" id="KW-1185">Reference proteome</keyword>
<dbReference type="InterPro" id="IPR054180">
    <property type="entry name" value="H-NS-like_N"/>
</dbReference>
<evidence type="ECO:0000256" key="3">
    <source>
        <dbReference type="ARBA" id="ARBA00022490"/>
    </source>
</evidence>
<keyword evidence="6" id="KW-0175">Coiled coil</keyword>
<dbReference type="AlphaFoldDB" id="A0A6M4M8V6"/>
<dbReference type="SMART" id="SM00528">
    <property type="entry name" value="HNS"/>
    <property type="match status" value="1"/>
</dbReference>
<accession>A0A6M4M8V6</accession>
<dbReference type="Proteomes" id="UP000219285">
    <property type="component" value="Chromosome"/>
</dbReference>
<reference evidence="8 9" key="2">
    <citation type="submission" date="2020-04" db="EMBL/GenBank/DDBJ databases">
        <title>Complete genome sequence of Alteromonas pelagimontana 5.12T.</title>
        <authorList>
            <person name="Sinha R.K."/>
            <person name="Krishnan K.P."/>
            <person name="Kurian J.P."/>
        </authorList>
    </citation>
    <scope>NUCLEOTIDE SEQUENCE [LARGE SCALE GENOMIC DNA]</scope>
    <source>
        <strain evidence="8 9">5.12</strain>
    </source>
</reference>
<dbReference type="GO" id="GO:0003681">
    <property type="term" value="F:bent DNA binding"/>
    <property type="evidence" value="ECO:0007669"/>
    <property type="project" value="TreeGrafter"/>
</dbReference>
<dbReference type="PANTHER" id="PTHR38097">
    <property type="match status" value="1"/>
</dbReference>
<protein>
    <recommendedName>
        <fullName evidence="5">DNA-binding protein</fullName>
    </recommendedName>
</protein>
<dbReference type="InterPro" id="IPR001801">
    <property type="entry name" value="Histone_HNS"/>
</dbReference>
<proteinExistence type="inferred from homology"/>
<keyword evidence="3" id="KW-0963">Cytoplasm</keyword>
<dbReference type="SUPFAM" id="SSF81273">
    <property type="entry name" value="H-NS histone-like proteins"/>
    <property type="match status" value="2"/>
</dbReference>
<dbReference type="PIRSF" id="PIRSF002096">
    <property type="entry name" value="HnS"/>
    <property type="match status" value="1"/>
</dbReference>
<name>A0A6M4M8V6_9ALTE</name>
<evidence type="ECO:0000313" key="9">
    <source>
        <dbReference type="Proteomes" id="UP000219285"/>
    </source>
</evidence>
<dbReference type="Pfam" id="PF22470">
    <property type="entry name" value="Histone_HNS_N"/>
    <property type="match status" value="1"/>
</dbReference>
<dbReference type="GO" id="GO:0009295">
    <property type="term" value="C:nucleoid"/>
    <property type="evidence" value="ECO:0007669"/>
    <property type="project" value="UniProtKB-SubCell"/>
</dbReference>
<dbReference type="KEGG" id="apel:CA267_000705"/>
<evidence type="ECO:0000256" key="4">
    <source>
        <dbReference type="ARBA" id="ARBA00023125"/>
    </source>
</evidence>
<dbReference type="InterPro" id="IPR027454">
    <property type="entry name" value="Histone_HNS_N"/>
</dbReference>
<evidence type="ECO:0000259" key="7">
    <source>
        <dbReference type="SMART" id="SM00528"/>
    </source>
</evidence>
<dbReference type="Pfam" id="PF00816">
    <property type="entry name" value="Histone_HNS"/>
    <property type="match status" value="1"/>
</dbReference>
<sequence>MNEFLDILTHGRRLQGAVKDLSVEELLAVQEKLANIVEKRKEKEEEKQKADQEKLAKIADIQKQMEVAGVDLNDLKALPSEKKKRASGKKRPVKYQIKDAQGETHSWTGIGRTPKIFKEAIDNGKDLKDFSI</sequence>
<evidence type="ECO:0000256" key="2">
    <source>
        <dbReference type="ARBA" id="ARBA00010610"/>
    </source>
</evidence>
<dbReference type="GO" id="GO:0030527">
    <property type="term" value="F:structural constituent of chromatin"/>
    <property type="evidence" value="ECO:0007669"/>
    <property type="project" value="InterPro"/>
</dbReference>
<gene>
    <name evidence="8" type="ORF">CA267_000705</name>
</gene>
<evidence type="ECO:0000313" key="8">
    <source>
        <dbReference type="EMBL" id="QJR79419.1"/>
    </source>
</evidence>
<reference evidence="9" key="1">
    <citation type="submission" date="2014-12" db="EMBL/GenBank/DDBJ databases">
        <title>Complete genome sequence of a multi-drug resistant Klebsiella pneumoniae.</title>
        <authorList>
            <person name="Hua X."/>
            <person name="Chen Q."/>
            <person name="Li X."/>
            <person name="Feng Y."/>
            <person name="Ruan Z."/>
            <person name="Yu Y."/>
        </authorList>
    </citation>
    <scope>NUCLEOTIDE SEQUENCE [LARGE SCALE GENOMIC DNA]</scope>
    <source>
        <strain evidence="9">5.12</strain>
    </source>
</reference>
<dbReference type="EMBL" id="CP052766">
    <property type="protein sequence ID" value="QJR79419.1"/>
    <property type="molecule type" value="Genomic_DNA"/>
</dbReference>
<feature type="coiled-coil region" evidence="6">
    <location>
        <begin position="26"/>
        <end position="56"/>
    </location>
</feature>